<evidence type="ECO:0000256" key="8">
    <source>
        <dbReference type="HAMAP-Rule" id="MF_00361"/>
    </source>
</evidence>
<evidence type="ECO:0000256" key="6">
    <source>
        <dbReference type="ARBA" id="ARBA00023027"/>
    </source>
</evidence>
<dbReference type="EMBL" id="JAGGKT010000017">
    <property type="protein sequence ID" value="MBP1934194.1"/>
    <property type="molecule type" value="Genomic_DNA"/>
</dbReference>
<keyword evidence="1 8" id="KW-0808">Transferase</keyword>
<dbReference type="EC" id="2.7.1.23" evidence="8"/>
<evidence type="ECO:0000313" key="10">
    <source>
        <dbReference type="Proteomes" id="UP001519343"/>
    </source>
</evidence>
<accession>A0ABS4GVA5</accession>
<comment type="function">
    <text evidence="8">Involved in the regulation of the intracellular balance of NAD and NADP, and is a key enzyme in the biosynthesis of NADP. Catalyzes specifically the phosphorylation on 2'-hydroxyl of the adenosine moiety of NAD to yield NADP.</text>
</comment>
<gene>
    <name evidence="8" type="primary">nadK</name>
    <name evidence="9" type="ORF">J2Z37_004213</name>
</gene>
<dbReference type="PANTHER" id="PTHR20275">
    <property type="entry name" value="NAD KINASE"/>
    <property type="match status" value="1"/>
</dbReference>
<comment type="subcellular location">
    <subcellularLocation>
        <location evidence="8">Cytoplasm</location>
    </subcellularLocation>
</comment>
<comment type="cofactor">
    <cofactor evidence="8">
        <name>a divalent metal cation</name>
        <dbReference type="ChEBI" id="CHEBI:60240"/>
    </cofactor>
</comment>
<feature type="binding site" evidence="8">
    <location>
        <position position="207"/>
    </location>
    <ligand>
        <name>NAD(+)</name>
        <dbReference type="ChEBI" id="CHEBI:57540"/>
    </ligand>
</feature>
<comment type="catalytic activity">
    <reaction evidence="7 8">
        <text>NAD(+) + ATP = ADP + NADP(+) + H(+)</text>
        <dbReference type="Rhea" id="RHEA:18629"/>
        <dbReference type="ChEBI" id="CHEBI:15378"/>
        <dbReference type="ChEBI" id="CHEBI:30616"/>
        <dbReference type="ChEBI" id="CHEBI:57540"/>
        <dbReference type="ChEBI" id="CHEBI:58349"/>
        <dbReference type="ChEBI" id="CHEBI:456216"/>
        <dbReference type="EC" id="2.7.1.23"/>
    </reaction>
</comment>
<dbReference type="SUPFAM" id="SSF111331">
    <property type="entry name" value="NAD kinase/diacylglycerol kinase-like"/>
    <property type="match status" value="1"/>
</dbReference>
<sequence length="285" mass="31284">MTTIGLAVNRDKVGALKFAKDIVFLLEQKGCKVIVEPFVGDFLGRTELVRKRSDFPKEAQLIFVLGGDGTLLGIARDFCSYSLPILGINLGNLGFLSEAEPEDLPAAVENILQGNYRLENRMMIQAELFRRGKKLEEYHTLNDICIAKGTFSRMIKCATYVGGFHITTFTGDGLIVSTPTGSTAYSLSAGGPIVAPDIQLMIITPIAPHSLTSRPMIVSGEEVMRIVIDATHQDIGFTVDGQIGCKLEVGDEILIRKSPYQTILIKWPESSFFDVVRKKLMGENP</sequence>
<feature type="active site" description="Proton acceptor" evidence="8">
    <location>
        <position position="68"/>
    </location>
</feature>
<reference evidence="9 10" key="1">
    <citation type="submission" date="2021-03" db="EMBL/GenBank/DDBJ databases">
        <title>Genomic Encyclopedia of Type Strains, Phase IV (KMG-IV): sequencing the most valuable type-strain genomes for metagenomic binning, comparative biology and taxonomic classification.</title>
        <authorList>
            <person name="Goeker M."/>
        </authorList>
    </citation>
    <scope>NUCLEOTIDE SEQUENCE [LARGE SCALE GENOMIC DNA]</scope>
    <source>
        <strain evidence="9 10">DSM 24738</strain>
    </source>
</reference>
<feature type="binding site" evidence="8">
    <location>
        <begin position="142"/>
        <end position="143"/>
    </location>
    <ligand>
        <name>NAD(+)</name>
        <dbReference type="ChEBI" id="CHEBI:57540"/>
    </ligand>
</feature>
<keyword evidence="10" id="KW-1185">Reference proteome</keyword>
<dbReference type="Gene3D" id="2.60.200.30">
    <property type="entry name" value="Probable inorganic polyphosphate/atp-NAD kinase, domain 2"/>
    <property type="match status" value="1"/>
</dbReference>
<feature type="binding site" evidence="8">
    <location>
        <position position="242"/>
    </location>
    <ligand>
        <name>NAD(+)</name>
        <dbReference type="ChEBI" id="CHEBI:57540"/>
    </ligand>
</feature>
<feature type="binding site" evidence="8">
    <location>
        <begin position="68"/>
        <end position="69"/>
    </location>
    <ligand>
        <name>NAD(+)</name>
        <dbReference type="ChEBI" id="CHEBI:57540"/>
    </ligand>
</feature>
<dbReference type="Pfam" id="PF01513">
    <property type="entry name" value="NAD_kinase"/>
    <property type="match status" value="1"/>
</dbReference>
<dbReference type="HAMAP" id="MF_00361">
    <property type="entry name" value="NAD_kinase"/>
    <property type="match status" value="1"/>
</dbReference>
<keyword evidence="8" id="KW-0963">Cytoplasm</keyword>
<name>A0ABS4GVA5_9BACL</name>
<comment type="caution">
    <text evidence="8">Lacks conserved residue(s) required for the propagation of feature annotation.</text>
</comment>
<keyword evidence="6 8" id="KW-0520">NAD</keyword>
<keyword evidence="4 8" id="KW-0067">ATP-binding</keyword>
<dbReference type="Pfam" id="PF20143">
    <property type="entry name" value="NAD_kinase_C"/>
    <property type="match status" value="1"/>
</dbReference>
<comment type="caution">
    <text evidence="9">The sequence shown here is derived from an EMBL/GenBank/DDBJ whole genome shotgun (WGS) entry which is preliminary data.</text>
</comment>
<organism evidence="9 10">
    <name type="scientific">Ammoniphilus resinae</name>
    <dbReference type="NCBI Taxonomy" id="861532"/>
    <lineage>
        <taxon>Bacteria</taxon>
        <taxon>Bacillati</taxon>
        <taxon>Bacillota</taxon>
        <taxon>Bacilli</taxon>
        <taxon>Bacillales</taxon>
        <taxon>Paenibacillaceae</taxon>
        <taxon>Aneurinibacillus group</taxon>
        <taxon>Ammoniphilus</taxon>
    </lineage>
</organism>
<comment type="similarity">
    <text evidence="8">Belongs to the NAD kinase family.</text>
</comment>
<feature type="binding site" evidence="8">
    <location>
        <position position="153"/>
    </location>
    <ligand>
        <name>NAD(+)</name>
        <dbReference type="ChEBI" id="CHEBI:57540"/>
    </ligand>
</feature>
<evidence type="ECO:0000313" key="9">
    <source>
        <dbReference type="EMBL" id="MBP1934194.1"/>
    </source>
</evidence>
<keyword evidence="2 8" id="KW-0547">Nucleotide-binding</keyword>
<evidence type="ECO:0000256" key="7">
    <source>
        <dbReference type="ARBA" id="ARBA00047925"/>
    </source>
</evidence>
<dbReference type="InterPro" id="IPR017437">
    <property type="entry name" value="ATP-NAD_kinase_PpnK-typ_C"/>
</dbReference>
<dbReference type="PANTHER" id="PTHR20275:SF0">
    <property type="entry name" value="NAD KINASE"/>
    <property type="match status" value="1"/>
</dbReference>
<evidence type="ECO:0000256" key="1">
    <source>
        <dbReference type="ARBA" id="ARBA00022679"/>
    </source>
</evidence>
<dbReference type="InterPro" id="IPR016064">
    <property type="entry name" value="NAD/diacylglycerol_kinase_sf"/>
</dbReference>
<keyword evidence="3 8" id="KW-0418">Kinase</keyword>
<keyword evidence="5 8" id="KW-0521">NADP</keyword>
<evidence type="ECO:0000256" key="3">
    <source>
        <dbReference type="ARBA" id="ARBA00022777"/>
    </source>
</evidence>
<feature type="binding site" evidence="8">
    <location>
        <position position="172"/>
    </location>
    <ligand>
        <name>NAD(+)</name>
        <dbReference type="ChEBI" id="CHEBI:57540"/>
    </ligand>
</feature>
<evidence type="ECO:0000256" key="5">
    <source>
        <dbReference type="ARBA" id="ARBA00022857"/>
    </source>
</evidence>
<evidence type="ECO:0000256" key="2">
    <source>
        <dbReference type="ARBA" id="ARBA00022741"/>
    </source>
</evidence>
<protein>
    <recommendedName>
        <fullName evidence="8">NAD kinase</fullName>
        <ecNumber evidence="8">2.7.1.23</ecNumber>
    </recommendedName>
    <alternativeName>
        <fullName evidence="8">ATP-dependent NAD kinase</fullName>
    </alternativeName>
</protein>
<dbReference type="InterPro" id="IPR017438">
    <property type="entry name" value="ATP-NAD_kinase_N"/>
</dbReference>
<proteinExistence type="inferred from homology"/>
<dbReference type="Gene3D" id="3.40.50.10330">
    <property type="entry name" value="Probable inorganic polyphosphate/atp-NAD kinase, domain 1"/>
    <property type="match status" value="1"/>
</dbReference>
<evidence type="ECO:0000256" key="4">
    <source>
        <dbReference type="ARBA" id="ARBA00022840"/>
    </source>
</evidence>
<feature type="binding site" evidence="8">
    <location>
        <begin position="183"/>
        <end position="188"/>
    </location>
    <ligand>
        <name>NAD(+)</name>
        <dbReference type="ChEBI" id="CHEBI:57540"/>
    </ligand>
</feature>
<dbReference type="InterPro" id="IPR002504">
    <property type="entry name" value="NADK"/>
</dbReference>
<dbReference type="RefSeq" id="WP_209812195.1">
    <property type="nucleotide sequence ID" value="NZ_JAGGKT010000017.1"/>
</dbReference>
<dbReference type="GO" id="GO:0003951">
    <property type="term" value="F:NAD+ kinase activity"/>
    <property type="evidence" value="ECO:0007669"/>
    <property type="project" value="UniProtKB-EC"/>
</dbReference>
<dbReference type="Proteomes" id="UP001519343">
    <property type="component" value="Unassembled WGS sequence"/>
</dbReference>